<keyword evidence="3 7" id="KW-1134">Transmembrane beta strand</keyword>
<keyword evidence="6 7" id="KW-0998">Cell outer membrane</keyword>
<comment type="caution">
    <text evidence="9">The sequence shown here is derived from an EMBL/GenBank/DDBJ whole genome shotgun (WGS) entry which is preliminary data.</text>
</comment>
<organism evidence="9 10">
    <name type="scientific">Polaribacter gangjinensis</name>
    <dbReference type="NCBI Taxonomy" id="574710"/>
    <lineage>
        <taxon>Bacteria</taxon>
        <taxon>Pseudomonadati</taxon>
        <taxon>Bacteroidota</taxon>
        <taxon>Flavobacteriia</taxon>
        <taxon>Flavobacteriales</taxon>
        <taxon>Flavobacteriaceae</taxon>
    </lineage>
</organism>
<evidence type="ECO:0000256" key="4">
    <source>
        <dbReference type="ARBA" id="ARBA00022692"/>
    </source>
</evidence>
<dbReference type="InterPro" id="IPR036942">
    <property type="entry name" value="Beta-barrel_TonB_sf"/>
</dbReference>
<feature type="domain" description="TonB-dependent receptor plug" evidence="8">
    <location>
        <begin position="113"/>
        <end position="234"/>
    </location>
</feature>
<dbReference type="InterPro" id="IPR008969">
    <property type="entry name" value="CarboxyPept-like_regulatory"/>
</dbReference>
<evidence type="ECO:0000259" key="8">
    <source>
        <dbReference type="Pfam" id="PF07715"/>
    </source>
</evidence>
<dbReference type="SUPFAM" id="SSF49464">
    <property type="entry name" value="Carboxypeptidase regulatory domain-like"/>
    <property type="match status" value="1"/>
</dbReference>
<dbReference type="Pfam" id="PF13715">
    <property type="entry name" value="CarbopepD_reg_2"/>
    <property type="match status" value="1"/>
</dbReference>
<dbReference type="SUPFAM" id="SSF56935">
    <property type="entry name" value="Porins"/>
    <property type="match status" value="1"/>
</dbReference>
<keyword evidence="2 7" id="KW-0813">Transport</keyword>
<comment type="subcellular location">
    <subcellularLocation>
        <location evidence="1 7">Cell outer membrane</location>
        <topology evidence="1 7">Multi-pass membrane protein</topology>
    </subcellularLocation>
</comment>
<dbReference type="InterPro" id="IPR037066">
    <property type="entry name" value="Plug_dom_sf"/>
</dbReference>
<dbReference type="InterPro" id="IPR023997">
    <property type="entry name" value="TonB-dep_OMP_SusC/RagA_CS"/>
</dbReference>
<evidence type="ECO:0000313" key="10">
    <source>
        <dbReference type="Proteomes" id="UP000237608"/>
    </source>
</evidence>
<dbReference type="NCBIfam" id="TIGR04056">
    <property type="entry name" value="OMP_RagA_SusC"/>
    <property type="match status" value="1"/>
</dbReference>
<keyword evidence="10" id="KW-1185">Reference proteome</keyword>
<dbReference type="PROSITE" id="PS52016">
    <property type="entry name" value="TONB_DEPENDENT_REC_3"/>
    <property type="match status" value="1"/>
</dbReference>
<dbReference type="Gene3D" id="2.170.130.10">
    <property type="entry name" value="TonB-dependent receptor, plug domain"/>
    <property type="match status" value="1"/>
</dbReference>
<evidence type="ECO:0000256" key="5">
    <source>
        <dbReference type="ARBA" id="ARBA00023136"/>
    </source>
</evidence>
<keyword evidence="5 7" id="KW-0472">Membrane</keyword>
<keyword evidence="4 7" id="KW-0812">Transmembrane</keyword>
<evidence type="ECO:0000313" key="9">
    <source>
        <dbReference type="EMBL" id="PQJ75741.1"/>
    </source>
</evidence>
<evidence type="ECO:0000256" key="6">
    <source>
        <dbReference type="ARBA" id="ARBA00023237"/>
    </source>
</evidence>
<dbReference type="Gene3D" id="2.60.40.1120">
    <property type="entry name" value="Carboxypeptidase-like, regulatory domain"/>
    <property type="match status" value="1"/>
</dbReference>
<accession>A0A2S7WEM7</accession>
<dbReference type="Pfam" id="PF07715">
    <property type="entry name" value="Plug"/>
    <property type="match status" value="1"/>
</dbReference>
<dbReference type="NCBIfam" id="TIGR04057">
    <property type="entry name" value="SusC_RagA_signa"/>
    <property type="match status" value="1"/>
</dbReference>
<comment type="similarity">
    <text evidence="7">Belongs to the TonB-dependent receptor family.</text>
</comment>
<dbReference type="Gene3D" id="2.40.170.20">
    <property type="entry name" value="TonB-dependent receptor, beta-barrel domain"/>
    <property type="match status" value="1"/>
</dbReference>
<proteinExistence type="inferred from homology"/>
<dbReference type="InterPro" id="IPR023996">
    <property type="entry name" value="TonB-dep_OMP_SusC/RagA"/>
</dbReference>
<reference evidence="9 10" key="1">
    <citation type="submission" date="2016-12" db="EMBL/GenBank/DDBJ databases">
        <title>Trade-off between light-utilization and light-protection in marine flavobacteria.</title>
        <authorList>
            <person name="Kumagai Y."/>
            <person name="Yoshizawa S."/>
            <person name="Kogure K."/>
            <person name="Iwasaki W."/>
        </authorList>
    </citation>
    <scope>NUCLEOTIDE SEQUENCE [LARGE SCALE GENOMIC DNA]</scope>
    <source>
        <strain evidence="9 10">KCTC 22729</strain>
    </source>
</reference>
<dbReference type="AlphaFoldDB" id="A0A2S7WEM7"/>
<dbReference type="OrthoDB" id="9768177at2"/>
<gene>
    <name evidence="9" type="ORF">BTO13_11130</name>
</gene>
<dbReference type="InterPro" id="IPR012910">
    <property type="entry name" value="Plug_dom"/>
</dbReference>
<protein>
    <recommendedName>
        <fullName evidence="8">TonB-dependent receptor plug domain-containing protein</fullName>
    </recommendedName>
</protein>
<evidence type="ECO:0000256" key="7">
    <source>
        <dbReference type="PROSITE-ProRule" id="PRU01360"/>
    </source>
</evidence>
<evidence type="ECO:0000256" key="3">
    <source>
        <dbReference type="ARBA" id="ARBA00022452"/>
    </source>
</evidence>
<dbReference type="Proteomes" id="UP000237608">
    <property type="component" value="Unassembled WGS sequence"/>
</dbReference>
<evidence type="ECO:0000256" key="2">
    <source>
        <dbReference type="ARBA" id="ARBA00022448"/>
    </source>
</evidence>
<dbReference type="RefSeq" id="WP_105046894.1">
    <property type="nucleotide sequence ID" value="NZ_CP150662.1"/>
</dbReference>
<dbReference type="InterPro" id="IPR039426">
    <property type="entry name" value="TonB-dep_rcpt-like"/>
</dbReference>
<dbReference type="EMBL" id="MSCL01000001">
    <property type="protein sequence ID" value="PQJ75741.1"/>
    <property type="molecule type" value="Genomic_DNA"/>
</dbReference>
<dbReference type="GO" id="GO:0009279">
    <property type="term" value="C:cell outer membrane"/>
    <property type="evidence" value="ECO:0007669"/>
    <property type="project" value="UniProtKB-SubCell"/>
</dbReference>
<sequence>MKTKIIYLLLLFLPFVVLSQEITIKGKVYDKETSETLPGVSILVKGTKVGTYTDFDGNFEIKTSKDKILVFSFIGMKTMELKATEVPMVVYLQTDLNQLDEVVVSVGYFDVNKKDLSGSIAQIKAKDLEKVRTNTVEQLIQGQVAGVVVTNSGEPGGGIAISIRGTNSILGGTQPLYVIDGVPLDPMTDAEGNGGSGQSQNSLSFINPNDIEKIEVLKDAAATAVYGARGANGVVLITTKSGATEGGKDAITVTIDNFITNVSNEIDVMNGPQFEEFMNQRAINQFYINATNPLRVGGPFDGTQALNTTNFPELANFSIPFPTTTGVDNNWQKLTYRQAISNNYNLSYRSGDERKNILMSLGMQDTEGVILNTGNKRITFNLNARTKAFNNKIDVISRTNFAHNKGNATSVGNGEIFLQRGIVSQTLQFQPIFGLLNPGEDDDIYADLNEGNVISNPFTLATQVIDLKESYNFVQNLSLSAKLSPKLTAMVKGAFNFQRSNRDSYYPTTTTRGRRNNGEATQAYIENEKIYAETSLRYRNNFNGHKIDAIIVGTLEKNSIRSLFNKAFGFGSDATKFYDFQAATDILVPVSQFRDFGLLSGLARVGYSYKNKYFVDVNARIDASSKFAENNKSAIFPSLALSWTVSKEKFLKDSKTISDMKLRMSYGRTGSNPIAPYQSLALLDPIRYNFNNQLVTGYFESNLANDDLTWEKTDQFNAGLDISLFKSKVNITIDTYLKRTKDLLQFVTLPASNGFASIVDNFGEVENKGFELAINTAIFEEKDFSWDISGNFSLNRNKLISLNSNLEFQLGPNVGFAQTNPIMFMEGMPLGIFWGAQTDGIYRDWEEANNSGISGATPGEIKYINNNTNTIDGDGKQVINFDDYVQIGDPNPDFNIAITNNFKYKNWDASFLVTAQKGGDLFWVDSWQLLSNTGARNGLLSAFQDSWKAPLELNRATGELTYNPAIGNTTGVGNPAALVEGSGPRAIVSDRQIYDGSFVRLKNLNIGYTLNFKGSSSLRLYAAGQNLLTWTKYPGYDPEATSFSKDPQRRGVDFGGYPGVKTYTFGLQFNY</sequence>
<evidence type="ECO:0000256" key="1">
    <source>
        <dbReference type="ARBA" id="ARBA00004571"/>
    </source>
</evidence>
<name>A0A2S7WEM7_9FLAO</name>